<dbReference type="KEGG" id="tsi:TSIB_1037"/>
<name>C6A398_THESM</name>
<evidence type="ECO:0000313" key="2">
    <source>
        <dbReference type="EMBL" id="ACS90093.1"/>
    </source>
</evidence>
<keyword evidence="1" id="KW-0472">Membrane</keyword>
<organism evidence="2 3">
    <name type="scientific">Thermococcus sibiricus (strain DSM 12597 / MM 739)</name>
    <dbReference type="NCBI Taxonomy" id="604354"/>
    <lineage>
        <taxon>Archaea</taxon>
        <taxon>Methanobacteriati</taxon>
        <taxon>Methanobacteriota</taxon>
        <taxon>Thermococci</taxon>
        <taxon>Thermococcales</taxon>
        <taxon>Thermococcaceae</taxon>
        <taxon>Thermococcus</taxon>
    </lineage>
</organism>
<evidence type="ECO:0000313" key="3">
    <source>
        <dbReference type="Proteomes" id="UP000009079"/>
    </source>
</evidence>
<dbReference type="Proteomes" id="UP000009079">
    <property type="component" value="Chromosome"/>
</dbReference>
<accession>C6A398</accession>
<reference evidence="2 3" key="1">
    <citation type="journal article" date="2009" name="Appl. Environ. Microbiol.">
        <title>Metabolic versatility and indigenous origin of the archaeon Thermococcus sibiricus, isolated from a siberian oil reservoir, as revealed by genome analysis.</title>
        <authorList>
            <person name="Mardanov A.V."/>
            <person name="Ravin N.V."/>
            <person name="Svetlitchnyi V.A."/>
            <person name="Beletsky A.V."/>
            <person name="Miroshnichenko M.L."/>
            <person name="Bonch-Osmolovskaya E.A."/>
            <person name="Skryabin K.G."/>
        </authorList>
    </citation>
    <scope>NUCLEOTIDE SEQUENCE [LARGE SCALE GENOMIC DNA]</scope>
    <source>
        <strain evidence="3">DSM 12597 / MM 739</strain>
    </source>
</reference>
<dbReference type="HOGENOM" id="CLU_1691629_0_0_2"/>
<keyword evidence="1" id="KW-0812">Transmembrane</keyword>
<evidence type="ECO:0000256" key="1">
    <source>
        <dbReference type="SAM" id="Phobius"/>
    </source>
</evidence>
<keyword evidence="1" id="KW-1133">Transmembrane helix</keyword>
<gene>
    <name evidence="2" type="ordered locus">TSIB_1037</name>
</gene>
<feature type="transmembrane region" description="Helical" evidence="1">
    <location>
        <begin position="6"/>
        <end position="27"/>
    </location>
</feature>
<dbReference type="EMBL" id="CP001463">
    <property type="protein sequence ID" value="ACS90093.1"/>
    <property type="molecule type" value="Genomic_DNA"/>
</dbReference>
<dbReference type="STRING" id="604354.TSIB_1037"/>
<proteinExistence type="predicted"/>
<protein>
    <submittedName>
        <fullName evidence="2">Uncharacterized protein</fullName>
    </submittedName>
</protein>
<keyword evidence="3" id="KW-1185">Reference proteome</keyword>
<sequence>MVWITFFLTLLAGAITALIGVHIQHWYSSRKTRERLINTLKSELNANRRLIESNLNSLKQSSDGLLMFPLKSRAYEHILFEYPSLFRECYEKGNEMEEIIAGIYSAIDSFNLLQQALTYNFVALTDKNKESMEDLLKRIDSLIERIIKLIEKEKK</sequence>
<dbReference type="AlphaFoldDB" id="C6A398"/>